<dbReference type="Gene3D" id="3.30.230.30">
    <property type="entry name" value="Impact, N-terminal domain"/>
    <property type="match status" value="1"/>
</dbReference>
<protein>
    <submittedName>
        <fullName evidence="4">YigZ family protein</fullName>
    </submittedName>
</protein>
<evidence type="ECO:0000256" key="1">
    <source>
        <dbReference type="ARBA" id="ARBA00007665"/>
    </source>
</evidence>
<organism evidence="4 5">
    <name type="scientific">Pseudonocardia yuanmonensis</name>
    <dbReference type="NCBI Taxonomy" id="1095914"/>
    <lineage>
        <taxon>Bacteria</taxon>
        <taxon>Bacillati</taxon>
        <taxon>Actinomycetota</taxon>
        <taxon>Actinomycetes</taxon>
        <taxon>Pseudonocardiales</taxon>
        <taxon>Pseudonocardiaceae</taxon>
        <taxon>Pseudonocardia</taxon>
    </lineage>
</organism>
<dbReference type="PROSITE" id="PS00910">
    <property type="entry name" value="UPF0029"/>
    <property type="match status" value="1"/>
</dbReference>
<name>A0ABP8X0G2_9PSEU</name>
<dbReference type="InterPro" id="IPR020569">
    <property type="entry name" value="UPF0029_Impact_CS"/>
</dbReference>
<reference evidence="5" key="1">
    <citation type="journal article" date="2019" name="Int. J. Syst. Evol. Microbiol.">
        <title>The Global Catalogue of Microorganisms (GCM) 10K type strain sequencing project: providing services to taxonomists for standard genome sequencing and annotation.</title>
        <authorList>
            <consortium name="The Broad Institute Genomics Platform"/>
            <consortium name="The Broad Institute Genome Sequencing Center for Infectious Disease"/>
            <person name="Wu L."/>
            <person name="Ma J."/>
        </authorList>
    </citation>
    <scope>NUCLEOTIDE SEQUENCE [LARGE SCALE GENOMIC DNA]</scope>
    <source>
        <strain evidence="5">JCM 18055</strain>
    </source>
</reference>
<keyword evidence="5" id="KW-1185">Reference proteome</keyword>
<gene>
    <name evidence="4" type="ORF">GCM10023215_41340</name>
</gene>
<evidence type="ECO:0000259" key="2">
    <source>
        <dbReference type="Pfam" id="PF01205"/>
    </source>
</evidence>
<dbReference type="InterPro" id="IPR015796">
    <property type="entry name" value="Impact_YigZ-like"/>
</dbReference>
<accession>A0ABP8X0G2</accession>
<dbReference type="InterPro" id="IPR020568">
    <property type="entry name" value="Ribosomal_Su5_D2-typ_SF"/>
</dbReference>
<dbReference type="InterPro" id="IPR036956">
    <property type="entry name" value="Impact_N_sf"/>
</dbReference>
<dbReference type="InterPro" id="IPR015269">
    <property type="entry name" value="UPF0029_Impact_C"/>
</dbReference>
<dbReference type="InterPro" id="IPR035647">
    <property type="entry name" value="EFG_III/V"/>
</dbReference>
<feature type="domain" description="UPF0029" evidence="3">
    <location>
        <begin position="143"/>
        <end position="195"/>
    </location>
</feature>
<feature type="domain" description="Impact N-terminal" evidence="2">
    <location>
        <begin position="23"/>
        <end position="126"/>
    </location>
</feature>
<comment type="similarity">
    <text evidence="1">Belongs to the IMPACT family.</text>
</comment>
<sequence>MAAVPDPLLVIARDGEHEIEIQRSRFLCRLVRVPDAEAASAVIAEVRRTHWQATHNCTAFRVGREGEIQRSSDDGEPAGTAGVPMLEVLLRRGLTDVVAVVTRYFGGVKLGAGGLVRAYGRAVSETVDLVGVLRRVRHTRFLLAVPHADAGRVENALRAAGHAVVDVAYGREVEITATAADPEAFRAWLAAQTGGSVEAVEVGEADVEVGT</sequence>
<dbReference type="InterPro" id="IPR001498">
    <property type="entry name" value="Impact_N"/>
</dbReference>
<dbReference type="Pfam" id="PF01205">
    <property type="entry name" value="Impact_N"/>
    <property type="match status" value="1"/>
</dbReference>
<dbReference type="PANTHER" id="PTHR16301:SF20">
    <property type="entry name" value="IMPACT FAMILY MEMBER YIGZ"/>
    <property type="match status" value="1"/>
</dbReference>
<dbReference type="NCBIfam" id="TIGR00257">
    <property type="entry name" value="IMPACT_YIGZ"/>
    <property type="match status" value="1"/>
</dbReference>
<dbReference type="SUPFAM" id="SSF54211">
    <property type="entry name" value="Ribosomal protein S5 domain 2-like"/>
    <property type="match status" value="1"/>
</dbReference>
<dbReference type="PANTHER" id="PTHR16301">
    <property type="entry name" value="IMPACT-RELATED"/>
    <property type="match status" value="1"/>
</dbReference>
<dbReference type="EMBL" id="BAABIC010000014">
    <property type="protein sequence ID" value="GAA4698659.1"/>
    <property type="molecule type" value="Genomic_DNA"/>
</dbReference>
<dbReference type="Pfam" id="PF09186">
    <property type="entry name" value="DUF1949"/>
    <property type="match status" value="1"/>
</dbReference>
<proteinExistence type="inferred from homology"/>
<comment type="caution">
    <text evidence="4">The sequence shown here is derived from an EMBL/GenBank/DDBJ whole genome shotgun (WGS) entry which is preliminary data.</text>
</comment>
<dbReference type="SUPFAM" id="SSF54980">
    <property type="entry name" value="EF-G C-terminal domain-like"/>
    <property type="match status" value="1"/>
</dbReference>
<dbReference type="InterPro" id="IPR023582">
    <property type="entry name" value="Impact"/>
</dbReference>
<evidence type="ECO:0000259" key="3">
    <source>
        <dbReference type="Pfam" id="PF09186"/>
    </source>
</evidence>
<dbReference type="Proteomes" id="UP001500325">
    <property type="component" value="Unassembled WGS sequence"/>
</dbReference>
<evidence type="ECO:0000313" key="4">
    <source>
        <dbReference type="EMBL" id="GAA4698659.1"/>
    </source>
</evidence>
<evidence type="ECO:0000313" key="5">
    <source>
        <dbReference type="Proteomes" id="UP001500325"/>
    </source>
</evidence>